<keyword evidence="2" id="KW-1185">Reference proteome</keyword>
<dbReference type="GO" id="GO:0016020">
    <property type="term" value="C:membrane"/>
    <property type="evidence" value="ECO:0007669"/>
    <property type="project" value="InterPro"/>
</dbReference>
<dbReference type="Proteomes" id="UP000887565">
    <property type="component" value="Unplaced"/>
</dbReference>
<reference evidence="3" key="1">
    <citation type="submission" date="2022-11" db="UniProtKB">
        <authorList>
            <consortium name="WormBaseParasite"/>
        </authorList>
    </citation>
    <scope>IDENTIFICATION</scope>
</reference>
<dbReference type="InterPro" id="IPR036719">
    <property type="entry name" value="Neuro-gated_channel_TM_sf"/>
</dbReference>
<evidence type="ECO:0000256" key="1">
    <source>
        <dbReference type="SAM" id="Phobius"/>
    </source>
</evidence>
<protein>
    <submittedName>
        <fullName evidence="3">Uncharacterized protein</fullName>
    </submittedName>
</protein>
<keyword evidence="1" id="KW-0812">Transmembrane</keyword>
<evidence type="ECO:0000313" key="2">
    <source>
        <dbReference type="Proteomes" id="UP000887565"/>
    </source>
</evidence>
<name>A0A915INS5_ROMCU</name>
<evidence type="ECO:0000313" key="3">
    <source>
        <dbReference type="WBParaSite" id="nRc.2.0.1.t15848-RA"/>
    </source>
</evidence>
<dbReference type="InterPro" id="IPR038050">
    <property type="entry name" value="Neuro_actylchol_rec"/>
</dbReference>
<dbReference type="SUPFAM" id="SSF90112">
    <property type="entry name" value="Neurotransmitter-gated ion-channel transmembrane pore"/>
    <property type="match status" value="1"/>
</dbReference>
<dbReference type="AlphaFoldDB" id="A0A915INS5"/>
<keyword evidence="1" id="KW-0472">Membrane</keyword>
<dbReference type="WBParaSite" id="nRc.2.0.1.t15848-RA">
    <property type="protein sequence ID" value="nRc.2.0.1.t15848-RA"/>
    <property type="gene ID" value="nRc.2.0.1.g15848"/>
</dbReference>
<dbReference type="CDD" id="cd19051">
    <property type="entry name" value="LGIC_TM_cation"/>
    <property type="match status" value="1"/>
</dbReference>
<dbReference type="Gene3D" id="1.20.58.390">
    <property type="entry name" value="Neurotransmitter-gated ion-channel transmembrane domain"/>
    <property type="match status" value="1"/>
</dbReference>
<dbReference type="GO" id="GO:0006811">
    <property type="term" value="P:monoatomic ion transport"/>
    <property type="evidence" value="ECO:0007669"/>
    <property type="project" value="InterPro"/>
</dbReference>
<proteinExistence type="predicted"/>
<accession>A0A915INS5</accession>
<organism evidence="2 3">
    <name type="scientific">Romanomermis culicivorax</name>
    <name type="common">Nematode worm</name>
    <dbReference type="NCBI Taxonomy" id="13658"/>
    <lineage>
        <taxon>Eukaryota</taxon>
        <taxon>Metazoa</taxon>
        <taxon>Ecdysozoa</taxon>
        <taxon>Nematoda</taxon>
        <taxon>Enoplea</taxon>
        <taxon>Dorylaimia</taxon>
        <taxon>Mermithida</taxon>
        <taxon>Mermithoidea</taxon>
        <taxon>Mermithidae</taxon>
        <taxon>Romanomermis</taxon>
    </lineage>
</organism>
<feature type="transmembrane region" description="Helical" evidence="1">
    <location>
        <begin position="42"/>
        <end position="61"/>
    </location>
</feature>
<sequence>MKKSKEDQAIKITTSGSKITILLSICVFLTMVSNATPPTSEAVPLLGVLFSFHMIVVSASLRKILLDWLPRLLNVKRPERKTTALLDALDEKCMNDFDSRIEQCLTKLIIHDSMNNNQEVGGLDDGYKAVLTTMQLVHNDVRFITGNMKKHDEAEDVKNDWKSRIPSAIWLPFLGDPVRYGP</sequence>
<keyword evidence="1" id="KW-1133">Transmembrane helix</keyword>
<feature type="transmembrane region" description="Helical" evidence="1">
    <location>
        <begin position="20"/>
        <end position="36"/>
    </location>
</feature>